<dbReference type="SUPFAM" id="SSF50978">
    <property type="entry name" value="WD40 repeat-like"/>
    <property type="match status" value="1"/>
</dbReference>
<evidence type="ECO:0000313" key="3">
    <source>
        <dbReference type="EMBL" id="VDL48162.1"/>
    </source>
</evidence>
<dbReference type="SUPFAM" id="SSF50729">
    <property type="entry name" value="PH domain-like"/>
    <property type="match status" value="1"/>
</dbReference>
<organism evidence="5">
    <name type="scientific">Hymenolepis diminuta</name>
    <name type="common">Rat tapeworm</name>
    <dbReference type="NCBI Taxonomy" id="6216"/>
    <lineage>
        <taxon>Eukaryota</taxon>
        <taxon>Metazoa</taxon>
        <taxon>Spiralia</taxon>
        <taxon>Lophotrochozoa</taxon>
        <taxon>Platyhelminthes</taxon>
        <taxon>Cestoda</taxon>
        <taxon>Eucestoda</taxon>
        <taxon>Cyclophyllidea</taxon>
        <taxon>Hymenolepididae</taxon>
        <taxon>Hymenolepis</taxon>
    </lineage>
</organism>
<protein>
    <submittedName>
        <fullName evidence="5">RING-type E3 ubiquitin transferase</fullName>
    </submittedName>
</protein>
<dbReference type="SUPFAM" id="SSF81837">
    <property type="entry name" value="BEACH domain"/>
    <property type="match status" value="1"/>
</dbReference>
<dbReference type="InterPro" id="IPR000409">
    <property type="entry name" value="BEACH_dom"/>
</dbReference>
<dbReference type="Gene3D" id="2.30.29.30">
    <property type="entry name" value="Pleckstrin-homology domain (PH domain)/Phosphotyrosine-binding domain (PTB)"/>
    <property type="match status" value="1"/>
</dbReference>
<evidence type="ECO:0000259" key="2">
    <source>
        <dbReference type="PROSITE" id="PS51783"/>
    </source>
</evidence>
<dbReference type="Proteomes" id="UP000274504">
    <property type="component" value="Unassembled WGS sequence"/>
</dbReference>
<dbReference type="PROSITE" id="PS50197">
    <property type="entry name" value="BEACH"/>
    <property type="match status" value="1"/>
</dbReference>
<dbReference type="STRING" id="6216.A0A0R3SHF6"/>
<dbReference type="EMBL" id="UYSG01001647">
    <property type="protein sequence ID" value="VDL48162.1"/>
    <property type="molecule type" value="Genomic_DNA"/>
</dbReference>
<dbReference type="PANTHER" id="PTHR13743:SF86">
    <property type="entry name" value="LYSOSOMAL-TRAFFICKING REGULATOR"/>
    <property type="match status" value="1"/>
</dbReference>
<evidence type="ECO:0000313" key="5">
    <source>
        <dbReference type="WBParaSite" id="HDID_0000437101-mRNA-1"/>
    </source>
</evidence>
<dbReference type="CDD" id="cd06071">
    <property type="entry name" value="Beach"/>
    <property type="match status" value="1"/>
</dbReference>
<evidence type="ECO:0000313" key="4">
    <source>
        <dbReference type="Proteomes" id="UP000274504"/>
    </source>
</evidence>
<feature type="domain" description="BEACH-type PH" evidence="2">
    <location>
        <begin position="1125"/>
        <end position="1258"/>
    </location>
</feature>
<accession>A0A0R3SHF6</accession>
<dbReference type="SMART" id="SM01026">
    <property type="entry name" value="Beach"/>
    <property type="match status" value="1"/>
</dbReference>
<reference evidence="3 4" key="2">
    <citation type="submission" date="2018-11" db="EMBL/GenBank/DDBJ databases">
        <authorList>
            <consortium name="Pathogen Informatics"/>
        </authorList>
    </citation>
    <scope>NUCLEOTIDE SEQUENCE [LARGE SCALE GENOMIC DNA]</scope>
</reference>
<dbReference type="PANTHER" id="PTHR13743">
    <property type="entry name" value="BEIGE/BEACH-RELATED"/>
    <property type="match status" value="1"/>
</dbReference>
<dbReference type="OrthoDB" id="26681at2759"/>
<reference evidence="5" key="1">
    <citation type="submission" date="2017-02" db="UniProtKB">
        <authorList>
            <consortium name="WormBaseParasite"/>
        </authorList>
    </citation>
    <scope>IDENTIFICATION</scope>
</reference>
<evidence type="ECO:0000259" key="1">
    <source>
        <dbReference type="PROSITE" id="PS50197"/>
    </source>
</evidence>
<dbReference type="InterPro" id="IPR023362">
    <property type="entry name" value="PH-BEACH_dom"/>
</dbReference>
<proteinExistence type="predicted"/>
<dbReference type="InterPro" id="IPR036372">
    <property type="entry name" value="BEACH_dom_sf"/>
</dbReference>
<gene>
    <name evidence="3" type="ORF">HDID_LOCUS4369</name>
</gene>
<dbReference type="InterPro" id="IPR050865">
    <property type="entry name" value="BEACH_Domain"/>
</dbReference>
<dbReference type="Pfam" id="PF02138">
    <property type="entry name" value="Beach"/>
    <property type="match status" value="1"/>
</dbReference>
<sequence>MKARTQNVGLDIDDDNEIINVVTKCSIESTIAPLGGIDSALFLAGVIASSNEPDSGVIEAALDFVLTLRKQSAISAEYFLRPLSEEFIPPSSNEAFNRLHITSYGLCLLSTLFNQLKIKHVNLAFQRMIEKHAFLKITVDDAHLLVDPELLVCYLSFSSMQSLHQILISLNGYIKREVNCGEILNQISMCNVDTIDQYQLIEISVIAFRICSSAFAIDDISEQDFMNTLGAIAELMSRRLLFSSPPPPLSLLNFLLRMMVSVDPDLYHSAATRVFDSVDRNPSFSTSPSNLSLVELANKHHHNLQGMMSLSQTNNKNEIVEEGEPFEEKPEVESHIPSTQSKSIPWIPLQPALTLEGASVVEAETLAKFREQLMSDENDGDICDPCNSSTMFSSCCNLPEFESFLENKSEEESSALKRRSHSLPDISSSKGVYLLEDSVTTDRLASFEVSESPSERAVYSRTSSIDPISISPLRLVQRHQLATVILSTLVEFWQKQLNRTVFEMNSISHPLIPPFWLIYHLIGHPCTKFRGYALTLYGKTLKNRVFQGRENLNDTGRMLGTQFLSASSSLVSKSLECQDYLRCSTSTFAHASLTSPELVVAASKFLDDQTTTPENLSSSISIIMPIFASALVDIVIFQKLVNEETFDGKIKEDLNYRWENFHESFTSFFNNAKTNTLVLVSLHNPFTLRIFLEMVNYLQTSCYEVEVDNLWAGRFHEIGHLVSRLISSTISKAKDRVLFQSIQTFIHSLISIDDNAALNRPCVIREVLLRILFTLLDRVIRELTDQNTWNFLLIQLQWTVEVIEKTLLYQGSSLSFNPLTTDGENFRCAQFSTVQGLEQTIITLLVNSTSYVMRNCQEAVWTILSNSLLRIAWTWCDALFETLTISKPGLRLIQLLANEPQIISKETIITNMNMAVGLKDNLEMLVAVFFVGPENTNGNGDIGREDYHGKLSDSIPVLFEWITNTLAFPCPSLTVFDLDWLTPLREMNDTGQRLWSSLVSQHRHIIDVLAPFYWMQLGGTLGHESSVFSSAAPKPSFSFIDTFENDSRQRCRRRPVIIWVDDRFVRTTSIRSLGQYQKMHPLSPLMMQHQTYTPNRGLARSRCSQIPHVLFPPSSQGLFPPPSTPHADKCIGVWPCQLVELADSVPLEGDLNLDAGWMHLLINNAEVTGHRVIYYAYSPILMEAKISNDTLIHGIGEDSEQKRVVTFPLRAIVRVEERRFELRDLALELFFDPLCNVPPVMIAFRSKKDRDHFLQTLVGACNAFRPHYASPWWRVGNFGTEGSRPLKRLRDACDGILGPFSTPYVGQATRERLLDAQIAWLRGQMSNFDYLMALNSAAGRTYNDVTQYPIFPWVIADYKSEILDLRKGRGTYRLLDRPISVQSEAVAAAVIKNYEDLNAQQAEHHFECSFDEEQRSILCPVYHYSSFCSNEAIVLHLLFRLIPFAFRLIQFQDGHFDNPNRLFHSMALEWAMATDSAKHVKELIPEFFFRSDLFSNYENFELGTRHDGIVVDGVELPPWSKGDPRLFVLINRAVLESPYVTAHLPEWIDLVFGYKQTGRAGERALNLYHPFTYFGAIDVNRIEDPVRRSAVQSMIRNYGQVPRQLFPTHPHPRRVCLRTSVATTENGFRLPFHLSLASQLSDISHFVHQLISGLRQEQEDDENGKVDFPHSKIEPKIAIVRSLSVDEWDLETRSEVGVAASVLPLTAGTPLDTVRGLKWGDWAGNPRSPLGISWHTNLKGGSRSYCLRGVFYSFWTVLVFDTSNYLFLLKHAHYPVLLVKISLQPHVITIKARRFLDGIEIHSMNLSLSFSESASTFLVVPNVTGRVISEPDVIHLLVGSSTGGLYARILTIKELLSGFNSRDNFDEELNQNRSIHNEHPYLINYIQVPETQRSKRPSLSSSAISTGWRCLIGHIGASISCLDVCPQYGLIASGDAEGRVVIWDMVSMAYITLLNMDDNCAVFGRDQMDLLAKIWIGLFTADCRQCSSRILDFQAEIGVTTRMNSPHGCDNRENLPIIFSPTRGYHVGCILIGGPNGCLVWLSSWTLDTISIMQLDQPSPCPIVALSFAPPSSRPTVHTMDSTESSADSTLYVIDSEGWMYFLEPGVKFPSRQLRIQSDFQHQDSNILYFPGLWL</sequence>
<dbReference type="WBParaSite" id="HDID_0000437101-mRNA-1">
    <property type="protein sequence ID" value="HDID_0000437101-mRNA-1"/>
    <property type="gene ID" value="HDID_0000437101"/>
</dbReference>
<feature type="domain" description="BEACH" evidence="1">
    <location>
        <begin position="1305"/>
        <end position="1614"/>
    </location>
</feature>
<dbReference type="Gene3D" id="1.10.1540.10">
    <property type="entry name" value="BEACH domain"/>
    <property type="match status" value="1"/>
</dbReference>
<dbReference type="InterPro" id="IPR011993">
    <property type="entry name" value="PH-like_dom_sf"/>
</dbReference>
<dbReference type="InterPro" id="IPR036322">
    <property type="entry name" value="WD40_repeat_dom_sf"/>
</dbReference>
<name>A0A0R3SHF6_HYMDI</name>
<dbReference type="PROSITE" id="PS51783">
    <property type="entry name" value="PH_BEACH"/>
    <property type="match status" value="1"/>
</dbReference>